<dbReference type="Gene3D" id="2.40.50.100">
    <property type="match status" value="1"/>
</dbReference>
<feature type="domain" description="Multidrug resistance protein MdtA-like alpha-helical hairpin" evidence="8">
    <location>
        <begin position="114"/>
        <end position="182"/>
    </location>
</feature>
<keyword evidence="6 7" id="KW-0472">Membrane</keyword>
<dbReference type="Gene3D" id="2.40.30.170">
    <property type="match status" value="1"/>
</dbReference>
<name>A0A6M4H848_9PROT</name>
<evidence type="ECO:0000313" key="13">
    <source>
        <dbReference type="Proteomes" id="UP000503096"/>
    </source>
</evidence>
<keyword evidence="5" id="KW-0997">Cell inner membrane</keyword>
<reference evidence="12 13" key="1">
    <citation type="submission" date="2020-04" db="EMBL/GenBank/DDBJ databases">
        <title>Usitatibacter rugosus gen. nov., sp. nov. and Usitatibacter palustris sp. nov., novel members of Usitatibacteraceae fam. nov. within the order Nitrosomonadales isolated from soil.</title>
        <authorList>
            <person name="Huber K.J."/>
            <person name="Neumann-Schaal M."/>
            <person name="Geppert A."/>
            <person name="Luckner M."/>
            <person name="Wanner G."/>
            <person name="Overmann J."/>
        </authorList>
    </citation>
    <scope>NUCLEOTIDE SEQUENCE [LARGE SCALE GENOMIC DNA]</scope>
    <source>
        <strain evidence="12 13">Swamp67</strain>
    </source>
</reference>
<protein>
    <submittedName>
        <fullName evidence="12">Multidrug resistance protein MdtA</fullName>
    </submittedName>
</protein>
<dbReference type="SUPFAM" id="SSF111369">
    <property type="entry name" value="HlyD-like secretion proteins"/>
    <property type="match status" value="1"/>
</dbReference>
<dbReference type="AlphaFoldDB" id="A0A6M4H848"/>
<evidence type="ECO:0000256" key="5">
    <source>
        <dbReference type="ARBA" id="ARBA00022519"/>
    </source>
</evidence>
<evidence type="ECO:0000256" key="2">
    <source>
        <dbReference type="ARBA" id="ARBA00009477"/>
    </source>
</evidence>
<evidence type="ECO:0000256" key="6">
    <source>
        <dbReference type="ARBA" id="ARBA00023136"/>
    </source>
</evidence>
<sequence length="389" mass="41088">MTATSKRRVWIATFVVVLVAAGLGTWYWLGSKSSEAQGARKGPAPIPVVTAKVESRDVPVKLRANGNVVALQSVEIRPQVTSTVRAIHFTEGQSVKAGELLFSLDARADEANMRKAQAQVEKDKADLLTATRDFERQKELFNQKFISQAALDVAQNKVDTLRGQIAVDQAAADSARVAVGYSEIRATFAGRTGVVSVRPGSLVQPSSPPLVTVTQVNPIQVSFTLPEKELAGLRGAMVAGAIEVSVLLEGGGAPLKGKLTFLDNAVDTTTGTIRVKAEFSNDQGRLWPGMYVNVELAPRTIVGGSVVPVQAVQTGPDNRFIYVVGEDRKVTQKTVTLALVDGSIAVIEGVSPGQRIVVEGTQNLRTGTSVVEADRAGAPAKSGGKGKAP</sequence>
<feature type="domain" description="Multidrug resistance protein MdtA-like beta-barrel" evidence="10">
    <location>
        <begin position="218"/>
        <end position="296"/>
    </location>
</feature>
<keyword evidence="4" id="KW-1003">Cell membrane</keyword>
<dbReference type="PANTHER" id="PTHR30469:SF36">
    <property type="entry name" value="BLL3903 PROTEIN"/>
    <property type="match status" value="1"/>
</dbReference>
<dbReference type="InterPro" id="IPR006143">
    <property type="entry name" value="RND_pump_MFP"/>
</dbReference>
<comment type="subcellular location">
    <subcellularLocation>
        <location evidence="1">Cell membrane</location>
    </subcellularLocation>
</comment>
<evidence type="ECO:0000259" key="9">
    <source>
        <dbReference type="Pfam" id="PF25917"/>
    </source>
</evidence>
<dbReference type="Pfam" id="PF25917">
    <property type="entry name" value="BSH_RND"/>
    <property type="match status" value="1"/>
</dbReference>
<dbReference type="InterPro" id="IPR058624">
    <property type="entry name" value="MdtA-like_HH"/>
</dbReference>
<dbReference type="InterPro" id="IPR058625">
    <property type="entry name" value="MdtA-like_BSH"/>
</dbReference>
<dbReference type="EMBL" id="CP053073">
    <property type="protein sequence ID" value="QJR15859.1"/>
    <property type="molecule type" value="Genomic_DNA"/>
</dbReference>
<feature type="domain" description="Multidrug resistance protein MdtA-like barrel-sandwich hybrid" evidence="9">
    <location>
        <begin position="73"/>
        <end position="208"/>
    </location>
</feature>
<evidence type="ECO:0000256" key="3">
    <source>
        <dbReference type="ARBA" id="ARBA00022448"/>
    </source>
</evidence>
<dbReference type="Gene3D" id="1.10.287.470">
    <property type="entry name" value="Helix hairpin bin"/>
    <property type="match status" value="1"/>
</dbReference>
<dbReference type="NCBIfam" id="TIGR01730">
    <property type="entry name" value="RND_mfp"/>
    <property type="match status" value="1"/>
</dbReference>
<dbReference type="InParanoid" id="A0A6M4H848"/>
<dbReference type="Gene3D" id="2.40.420.20">
    <property type="match status" value="1"/>
</dbReference>
<dbReference type="PANTHER" id="PTHR30469">
    <property type="entry name" value="MULTIDRUG RESISTANCE PROTEIN MDTA"/>
    <property type="match status" value="1"/>
</dbReference>
<evidence type="ECO:0000256" key="1">
    <source>
        <dbReference type="ARBA" id="ARBA00004236"/>
    </source>
</evidence>
<dbReference type="KEGG" id="upl:DSM104440_02685"/>
<keyword evidence="7" id="KW-1133">Transmembrane helix</keyword>
<dbReference type="Pfam" id="PF25876">
    <property type="entry name" value="HH_MFP_RND"/>
    <property type="match status" value="1"/>
</dbReference>
<evidence type="ECO:0000313" key="12">
    <source>
        <dbReference type="EMBL" id="QJR15859.1"/>
    </source>
</evidence>
<comment type="similarity">
    <text evidence="2">Belongs to the membrane fusion protein (MFP) (TC 8.A.1) family.</text>
</comment>
<dbReference type="GO" id="GO:1990281">
    <property type="term" value="C:efflux pump complex"/>
    <property type="evidence" value="ECO:0007669"/>
    <property type="project" value="TreeGrafter"/>
</dbReference>
<evidence type="ECO:0000259" key="11">
    <source>
        <dbReference type="Pfam" id="PF25967"/>
    </source>
</evidence>
<evidence type="ECO:0000259" key="10">
    <source>
        <dbReference type="Pfam" id="PF25944"/>
    </source>
</evidence>
<dbReference type="Pfam" id="PF25967">
    <property type="entry name" value="RND-MFP_C"/>
    <property type="match status" value="1"/>
</dbReference>
<accession>A0A6M4H848</accession>
<organism evidence="12 13">
    <name type="scientific">Usitatibacter palustris</name>
    <dbReference type="NCBI Taxonomy" id="2732487"/>
    <lineage>
        <taxon>Bacteria</taxon>
        <taxon>Pseudomonadati</taxon>
        <taxon>Pseudomonadota</taxon>
        <taxon>Betaproteobacteria</taxon>
        <taxon>Nitrosomonadales</taxon>
        <taxon>Usitatibacteraceae</taxon>
        <taxon>Usitatibacter</taxon>
    </lineage>
</organism>
<gene>
    <name evidence="12" type="primary">mdtA_5</name>
    <name evidence="12" type="ORF">DSM104440_02685</name>
</gene>
<feature type="domain" description="Multidrug resistance protein MdtA-like C-terminal permuted SH3" evidence="11">
    <location>
        <begin position="306"/>
        <end position="362"/>
    </location>
</feature>
<proteinExistence type="inferred from homology"/>
<evidence type="ECO:0000256" key="7">
    <source>
        <dbReference type="SAM" id="Phobius"/>
    </source>
</evidence>
<dbReference type="Pfam" id="PF25944">
    <property type="entry name" value="Beta-barrel_RND"/>
    <property type="match status" value="1"/>
</dbReference>
<evidence type="ECO:0000259" key="8">
    <source>
        <dbReference type="Pfam" id="PF25876"/>
    </source>
</evidence>
<dbReference type="RefSeq" id="WP_171163510.1">
    <property type="nucleotide sequence ID" value="NZ_CP053073.1"/>
</dbReference>
<keyword evidence="3" id="KW-0813">Transport</keyword>
<dbReference type="GO" id="GO:0015562">
    <property type="term" value="F:efflux transmembrane transporter activity"/>
    <property type="evidence" value="ECO:0007669"/>
    <property type="project" value="TreeGrafter"/>
</dbReference>
<dbReference type="Proteomes" id="UP000503096">
    <property type="component" value="Chromosome"/>
</dbReference>
<keyword evidence="13" id="KW-1185">Reference proteome</keyword>
<feature type="transmembrane region" description="Helical" evidence="7">
    <location>
        <begin position="9"/>
        <end position="29"/>
    </location>
</feature>
<dbReference type="InterPro" id="IPR058626">
    <property type="entry name" value="MdtA-like_b-barrel"/>
</dbReference>
<dbReference type="InterPro" id="IPR058627">
    <property type="entry name" value="MdtA-like_C"/>
</dbReference>
<dbReference type="FunCoup" id="A0A6M4H848">
    <property type="interactions" value="189"/>
</dbReference>
<evidence type="ECO:0000256" key="4">
    <source>
        <dbReference type="ARBA" id="ARBA00022475"/>
    </source>
</evidence>
<keyword evidence="7" id="KW-0812">Transmembrane</keyword>